<dbReference type="InterPro" id="IPR036282">
    <property type="entry name" value="Glutathione-S-Trfase_C_sf"/>
</dbReference>
<dbReference type="Proteomes" id="UP000054935">
    <property type="component" value="Unassembled WGS sequence"/>
</dbReference>
<evidence type="ECO:0000313" key="3">
    <source>
        <dbReference type="Proteomes" id="UP000054935"/>
    </source>
</evidence>
<dbReference type="GO" id="GO:0004364">
    <property type="term" value="F:glutathione transferase activity"/>
    <property type="evidence" value="ECO:0007669"/>
    <property type="project" value="UniProtKB-EC"/>
</dbReference>
<dbReference type="RefSeq" id="WP_083499912.1">
    <property type="nucleotide sequence ID" value="NZ_CYSE01000007.1"/>
</dbReference>
<protein>
    <submittedName>
        <fullName evidence="2">Glutathione S-transferase GstA</fullName>
        <ecNumber evidence="2">2.5.1.18</ecNumber>
    </submittedName>
</protein>
<dbReference type="OrthoDB" id="7583243at2"/>
<evidence type="ECO:0000313" key="2">
    <source>
        <dbReference type="EMBL" id="CUH81254.1"/>
    </source>
</evidence>
<dbReference type="CDD" id="cd03057">
    <property type="entry name" value="GST_N_Beta"/>
    <property type="match status" value="1"/>
</dbReference>
<keyword evidence="3" id="KW-1185">Reference proteome</keyword>
<dbReference type="EMBL" id="CYSE01000007">
    <property type="protein sequence ID" value="CUH81254.1"/>
    <property type="molecule type" value="Genomic_DNA"/>
</dbReference>
<dbReference type="CDD" id="cd03188">
    <property type="entry name" value="GST_C_Beta"/>
    <property type="match status" value="1"/>
</dbReference>
<dbReference type="Gene3D" id="3.40.30.10">
    <property type="entry name" value="Glutaredoxin"/>
    <property type="match status" value="1"/>
</dbReference>
<dbReference type="Gene3D" id="1.20.1050.10">
    <property type="match status" value="1"/>
</dbReference>
<organism evidence="2 3">
    <name type="scientific">Tropicibacter naphthalenivorans</name>
    <dbReference type="NCBI Taxonomy" id="441103"/>
    <lineage>
        <taxon>Bacteria</taxon>
        <taxon>Pseudomonadati</taxon>
        <taxon>Pseudomonadota</taxon>
        <taxon>Alphaproteobacteria</taxon>
        <taxon>Rhodobacterales</taxon>
        <taxon>Roseobacteraceae</taxon>
        <taxon>Tropicibacter</taxon>
    </lineage>
</organism>
<dbReference type="InterPro" id="IPR004045">
    <property type="entry name" value="Glutathione_S-Trfase_N"/>
</dbReference>
<gene>
    <name evidence="2" type="primary">gstA</name>
    <name evidence="2" type="ORF">TRN7648_03388</name>
</gene>
<feature type="domain" description="GST N-terminal" evidence="1">
    <location>
        <begin position="1"/>
        <end position="81"/>
    </location>
</feature>
<dbReference type="SFLD" id="SFLDG01150">
    <property type="entry name" value="Main.1:_Beta-like"/>
    <property type="match status" value="1"/>
</dbReference>
<keyword evidence="2" id="KW-0808">Transferase</keyword>
<dbReference type="PANTHER" id="PTHR44051:SF8">
    <property type="entry name" value="GLUTATHIONE S-TRANSFERASE GSTA"/>
    <property type="match status" value="1"/>
</dbReference>
<dbReference type="STRING" id="441103.TRN7648_03388"/>
<evidence type="ECO:0000259" key="1">
    <source>
        <dbReference type="PROSITE" id="PS50404"/>
    </source>
</evidence>
<dbReference type="EC" id="2.5.1.18" evidence="2"/>
<dbReference type="SUPFAM" id="SSF52833">
    <property type="entry name" value="Thioredoxin-like"/>
    <property type="match status" value="1"/>
</dbReference>
<name>A0A0P1GH40_9RHOB</name>
<sequence length="209" mass="23008">MMQFYTSPGSCAVGTRILLEETGAEYQAHRFNLGAKEHLNDDYKKLNPKAKVPALVRPDGSVLTETQAIAFWLADAFPEAALLPEGAEGRLRVMELLDYMVGSVHMRGFTFVIVPHKFGPTPEFQEQIKAHGKAQIAIGFGNISEVLGDKDYLFGAFSVADAVLFYMTRWAVMVGLDMPANIAAHHNRMLDRPATQRALKGEGIEVGRA</sequence>
<dbReference type="SUPFAM" id="SSF47616">
    <property type="entry name" value="GST C-terminal domain-like"/>
    <property type="match status" value="1"/>
</dbReference>
<dbReference type="PANTHER" id="PTHR44051">
    <property type="entry name" value="GLUTATHIONE S-TRANSFERASE-RELATED"/>
    <property type="match status" value="1"/>
</dbReference>
<proteinExistence type="predicted"/>
<dbReference type="PROSITE" id="PS50404">
    <property type="entry name" value="GST_NTER"/>
    <property type="match status" value="1"/>
</dbReference>
<dbReference type="SFLD" id="SFLDS00019">
    <property type="entry name" value="Glutathione_Transferase_(cytos"/>
    <property type="match status" value="1"/>
</dbReference>
<dbReference type="Pfam" id="PF13409">
    <property type="entry name" value="GST_N_2"/>
    <property type="match status" value="1"/>
</dbReference>
<dbReference type="AlphaFoldDB" id="A0A0P1GH40"/>
<accession>A0A0P1GH40</accession>
<dbReference type="InterPro" id="IPR036249">
    <property type="entry name" value="Thioredoxin-like_sf"/>
</dbReference>
<reference evidence="2 3" key="1">
    <citation type="submission" date="2015-09" db="EMBL/GenBank/DDBJ databases">
        <authorList>
            <consortium name="Swine Surveillance"/>
        </authorList>
    </citation>
    <scope>NUCLEOTIDE SEQUENCE [LARGE SCALE GENOMIC DNA]</scope>
    <source>
        <strain evidence="2 3">CECT 7648</strain>
    </source>
</reference>
<dbReference type="SFLD" id="SFLDG00358">
    <property type="entry name" value="Main_(cytGST)"/>
    <property type="match status" value="1"/>
</dbReference>
<dbReference type="InterPro" id="IPR040079">
    <property type="entry name" value="Glutathione_S-Trfase"/>
</dbReference>